<evidence type="ECO:0000313" key="1">
    <source>
        <dbReference type="EMBL" id="HIT17689.1"/>
    </source>
</evidence>
<keyword evidence="1" id="KW-0378">Hydrolase</keyword>
<organism evidence="1 2">
    <name type="scientific">Candidatus Caccosoma faecigallinarum</name>
    <dbReference type="NCBI Taxonomy" id="2840720"/>
    <lineage>
        <taxon>Bacteria</taxon>
        <taxon>Bacillati</taxon>
        <taxon>Bacillota</taxon>
        <taxon>Bacillota incertae sedis</taxon>
        <taxon>Candidatus Caccosoma</taxon>
    </lineage>
</organism>
<dbReference type="Gene3D" id="3.40.50.1820">
    <property type="entry name" value="alpha/beta hydrolase"/>
    <property type="match status" value="1"/>
</dbReference>
<reference evidence="1" key="1">
    <citation type="submission" date="2020-10" db="EMBL/GenBank/DDBJ databases">
        <authorList>
            <person name="Gilroy R."/>
        </authorList>
    </citation>
    <scope>NUCLEOTIDE SEQUENCE</scope>
    <source>
        <strain evidence="1">14508</strain>
    </source>
</reference>
<feature type="non-terminal residue" evidence="1">
    <location>
        <position position="89"/>
    </location>
</feature>
<sequence>MIHEIVDLKEFFPLPYSVTLECYCPSNFGEIDLNRKRKSIVIYPGGGYCMCSDREAEPVALQFVGEDCNAFVLKYSCEEKAYYPTPILE</sequence>
<dbReference type="AlphaFoldDB" id="A0A9D1G8M1"/>
<dbReference type="EMBL" id="DVKI01000151">
    <property type="protein sequence ID" value="HIT17689.1"/>
    <property type="molecule type" value="Genomic_DNA"/>
</dbReference>
<evidence type="ECO:0000313" key="2">
    <source>
        <dbReference type="Proteomes" id="UP000886893"/>
    </source>
</evidence>
<dbReference type="GO" id="GO:0016787">
    <property type="term" value="F:hydrolase activity"/>
    <property type="evidence" value="ECO:0007669"/>
    <property type="project" value="UniProtKB-KW"/>
</dbReference>
<gene>
    <name evidence="1" type="ORF">IAD04_04890</name>
</gene>
<dbReference type="Proteomes" id="UP000886893">
    <property type="component" value="Unassembled WGS sequence"/>
</dbReference>
<proteinExistence type="predicted"/>
<comment type="caution">
    <text evidence="1">The sequence shown here is derived from an EMBL/GenBank/DDBJ whole genome shotgun (WGS) entry which is preliminary data.</text>
</comment>
<reference evidence="1" key="2">
    <citation type="journal article" date="2021" name="PeerJ">
        <title>Extensive microbial diversity within the chicken gut microbiome revealed by metagenomics and culture.</title>
        <authorList>
            <person name="Gilroy R."/>
            <person name="Ravi A."/>
            <person name="Getino M."/>
            <person name="Pursley I."/>
            <person name="Horton D.L."/>
            <person name="Alikhan N.F."/>
            <person name="Baker D."/>
            <person name="Gharbi K."/>
            <person name="Hall N."/>
            <person name="Watson M."/>
            <person name="Adriaenssens E.M."/>
            <person name="Foster-Nyarko E."/>
            <person name="Jarju S."/>
            <person name="Secka A."/>
            <person name="Antonio M."/>
            <person name="Oren A."/>
            <person name="Chaudhuri R.R."/>
            <person name="La Ragione R."/>
            <person name="Hildebrand F."/>
            <person name="Pallen M.J."/>
        </authorList>
    </citation>
    <scope>NUCLEOTIDE SEQUENCE</scope>
    <source>
        <strain evidence="1">14508</strain>
    </source>
</reference>
<accession>A0A9D1G8M1</accession>
<dbReference type="InterPro" id="IPR029058">
    <property type="entry name" value="AB_hydrolase_fold"/>
</dbReference>
<protein>
    <submittedName>
        <fullName evidence="1">Alpha/beta hydrolase</fullName>
    </submittedName>
</protein>
<name>A0A9D1G8M1_9FIRM</name>